<accession>A0A4D6NFX0</accession>
<proteinExistence type="predicted"/>
<dbReference type="AlphaFoldDB" id="A0A4D6NFX0"/>
<reference evidence="1 2" key="1">
    <citation type="submission" date="2019-04" db="EMBL/GenBank/DDBJ databases">
        <title>An improved genome assembly and genetic linkage map for asparagus bean, Vigna unguiculata ssp. sesquipedialis.</title>
        <authorList>
            <person name="Xia Q."/>
            <person name="Zhang R."/>
            <person name="Dong Y."/>
        </authorList>
    </citation>
    <scope>NUCLEOTIDE SEQUENCE [LARGE SCALE GENOMIC DNA]</scope>
    <source>
        <tissue evidence="1">Leaf</tissue>
    </source>
</reference>
<keyword evidence="2" id="KW-1185">Reference proteome</keyword>
<evidence type="ECO:0000313" key="1">
    <source>
        <dbReference type="EMBL" id="QCE11075.1"/>
    </source>
</evidence>
<sequence>MVIDFLLFISRTSARQWSLISLCHNEALYKAIVMIFLIIEALCEAMVIDFLCHIEALYEAMVIDLFTSRPSSRPSARQWSSISLHQGPLRGNGHGSLYIKTLCEAMVIDFLCHIEALCEAMVIDLFTSRPSTRQW</sequence>
<name>A0A4D6NFX0_VIGUN</name>
<dbReference type="Proteomes" id="UP000501690">
    <property type="component" value="Linkage Group LG10"/>
</dbReference>
<evidence type="ECO:0000313" key="2">
    <source>
        <dbReference type="Proteomes" id="UP000501690"/>
    </source>
</evidence>
<organism evidence="1 2">
    <name type="scientific">Vigna unguiculata</name>
    <name type="common">Cowpea</name>
    <dbReference type="NCBI Taxonomy" id="3917"/>
    <lineage>
        <taxon>Eukaryota</taxon>
        <taxon>Viridiplantae</taxon>
        <taxon>Streptophyta</taxon>
        <taxon>Embryophyta</taxon>
        <taxon>Tracheophyta</taxon>
        <taxon>Spermatophyta</taxon>
        <taxon>Magnoliopsida</taxon>
        <taxon>eudicotyledons</taxon>
        <taxon>Gunneridae</taxon>
        <taxon>Pentapetalae</taxon>
        <taxon>rosids</taxon>
        <taxon>fabids</taxon>
        <taxon>Fabales</taxon>
        <taxon>Fabaceae</taxon>
        <taxon>Papilionoideae</taxon>
        <taxon>50 kb inversion clade</taxon>
        <taxon>NPAAA clade</taxon>
        <taxon>indigoferoid/millettioid clade</taxon>
        <taxon>Phaseoleae</taxon>
        <taxon>Vigna</taxon>
    </lineage>
</organism>
<protein>
    <submittedName>
        <fullName evidence="1">Uncharacterized protein</fullName>
    </submittedName>
</protein>
<dbReference type="EMBL" id="CP039354">
    <property type="protein sequence ID" value="QCE11075.1"/>
    <property type="molecule type" value="Genomic_DNA"/>
</dbReference>
<gene>
    <name evidence="1" type="ORF">DEO72_LG10g2308</name>
</gene>